<comment type="similarity">
    <text evidence="8">Belongs to the ABC transporter superfamily. Spermidine/putrescine importer (TC 3.A.1.11.1) family.</text>
</comment>
<evidence type="ECO:0000256" key="6">
    <source>
        <dbReference type="ARBA" id="ARBA00022967"/>
    </source>
</evidence>
<keyword evidence="2 8" id="KW-0813">Transport</keyword>
<dbReference type="RefSeq" id="WP_096831364.1">
    <property type="nucleotide sequence ID" value="NZ_NXIB02000125.1"/>
</dbReference>
<dbReference type="GO" id="GO:0015417">
    <property type="term" value="F:ABC-type polyamine transporter activity"/>
    <property type="evidence" value="ECO:0007669"/>
    <property type="project" value="UniProtKB-EC"/>
</dbReference>
<comment type="function">
    <text evidence="8">Part of the ABC transporter complex PotABCD involved in spermidine/putrescine import. Responsible for energy coupling to the transport system.</text>
</comment>
<comment type="caution">
    <text evidence="10">The sequence shown here is derived from an EMBL/GenBank/DDBJ whole genome shotgun (WGS) entry which is preliminary data.</text>
</comment>
<evidence type="ECO:0000256" key="4">
    <source>
        <dbReference type="ARBA" id="ARBA00022741"/>
    </source>
</evidence>
<dbReference type="NCBIfam" id="TIGR01187">
    <property type="entry name" value="potA"/>
    <property type="match status" value="1"/>
</dbReference>
<keyword evidence="4 8" id="KW-0547">Nucleotide-binding</keyword>
<evidence type="ECO:0000256" key="8">
    <source>
        <dbReference type="RuleBase" id="RU364083"/>
    </source>
</evidence>
<comment type="subunit">
    <text evidence="8">The complex is composed of two ATP-binding proteins (PotA), two transmembrane proteins (PotB and PotC) and a solute-binding protein (PotD).</text>
</comment>
<keyword evidence="6 8" id="KW-1278">Translocase</keyword>
<keyword evidence="3 8" id="KW-1003">Cell membrane</keyword>
<dbReference type="Gene3D" id="2.40.50.100">
    <property type="match status" value="1"/>
</dbReference>
<dbReference type="InterPro" id="IPR003593">
    <property type="entry name" value="AAA+_ATPase"/>
</dbReference>
<dbReference type="Gene3D" id="3.40.50.300">
    <property type="entry name" value="P-loop containing nucleotide triphosphate hydrolases"/>
    <property type="match status" value="1"/>
</dbReference>
<dbReference type="EC" id="7.6.2.11" evidence="8"/>
<dbReference type="SUPFAM" id="SSF52540">
    <property type="entry name" value="P-loop containing nucleoside triphosphate hydrolases"/>
    <property type="match status" value="1"/>
</dbReference>
<dbReference type="PROSITE" id="PS50893">
    <property type="entry name" value="ABC_TRANSPORTER_2"/>
    <property type="match status" value="1"/>
</dbReference>
<comment type="subcellular location">
    <subcellularLocation>
        <location evidence="1">Cell inner membrane</location>
        <topology evidence="1">Peripheral membrane protein</topology>
    </subcellularLocation>
</comment>
<evidence type="ECO:0000256" key="5">
    <source>
        <dbReference type="ARBA" id="ARBA00022840"/>
    </source>
</evidence>
<comment type="catalytic activity">
    <reaction evidence="8">
        <text>ATP + H2O + polyamine-[polyamine-binding protein]Side 1 = ADP + phosphate + polyamineSide 2 + [polyamine-binding protein]Side 1.</text>
        <dbReference type="EC" id="7.6.2.11"/>
    </reaction>
</comment>
<keyword evidence="7 8" id="KW-0472">Membrane</keyword>
<evidence type="ECO:0000259" key="9">
    <source>
        <dbReference type="PROSITE" id="PS50893"/>
    </source>
</evidence>
<evidence type="ECO:0000256" key="7">
    <source>
        <dbReference type="ARBA" id="ARBA00023136"/>
    </source>
</evidence>
<organism evidence="10 11">
    <name type="scientific">Tychonema bourrellyi FEM_GT703</name>
    <dbReference type="NCBI Taxonomy" id="2040638"/>
    <lineage>
        <taxon>Bacteria</taxon>
        <taxon>Bacillati</taxon>
        <taxon>Cyanobacteriota</taxon>
        <taxon>Cyanophyceae</taxon>
        <taxon>Oscillatoriophycideae</taxon>
        <taxon>Oscillatoriales</taxon>
        <taxon>Microcoleaceae</taxon>
        <taxon>Tychonema</taxon>
    </lineage>
</organism>
<dbReference type="GO" id="GO:0005524">
    <property type="term" value="F:ATP binding"/>
    <property type="evidence" value="ECO:0007669"/>
    <property type="project" value="UniProtKB-KW"/>
</dbReference>
<dbReference type="GO" id="GO:0016887">
    <property type="term" value="F:ATP hydrolysis activity"/>
    <property type="evidence" value="ECO:0007669"/>
    <property type="project" value="InterPro"/>
</dbReference>
<dbReference type="AlphaFoldDB" id="A0A2G4EX39"/>
<dbReference type="InterPro" id="IPR027417">
    <property type="entry name" value="P-loop_NTPase"/>
</dbReference>
<dbReference type="Pfam" id="PF08402">
    <property type="entry name" value="TOBE_2"/>
    <property type="match status" value="1"/>
</dbReference>
<dbReference type="InterPro" id="IPR005893">
    <property type="entry name" value="PotA-like"/>
</dbReference>
<dbReference type="GO" id="GO:0043190">
    <property type="term" value="C:ATP-binding cassette (ABC) transporter complex"/>
    <property type="evidence" value="ECO:0007669"/>
    <property type="project" value="InterPro"/>
</dbReference>
<name>A0A2G4EX39_9CYAN</name>
<evidence type="ECO:0000256" key="2">
    <source>
        <dbReference type="ARBA" id="ARBA00022448"/>
    </source>
</evidence>
<dbReference type="InterPro" id="IPR008995">
    <property type="entry name" value="Mo/tungstate-bd_C_term_dom"/>
</dbReference>
<dbReference type="PROSITE" id="PS00211">
    <property type="entry name" value="ABC_TRANSPORTER_1"/>
    <property type="match status" value="1"/>
</dbReference>
<gene>
    <name evidence="8" type="primary">potA</name>
    <name evidence="10" type="ORF">CP500_017950</name>
</gene>
<dbReference type="SMART" id="SM00382">
    <property type="entry name" value="AAA"/>
    <property type="match status" value="1"/>
</dbReference>
<keyword evidence="11" id="KW-1185">Reference proteome</keyword>
<evidence type="ECO:0000313" key="10">
    <source>
        <dbReference type="EMBL" id="PHX54104.1"/>
    </source>
</evidence>
<dbReference type="InterPro" id="IPR013611">
    <property type="entry name" value="Transp-assoc_OB_typ2"/>
</dbReference>
<sequence length="362" mass="40566">MHAVQLLDVSKLFKTVRSQDFLAVDNINLQIFDKEFFSLLGPSGCGKTTTLRMIAGFEMPTAGEIHIHGEPMQNRLPFHRPVNTVFQNYALFPHMTVAQNVAFGLEMESLSKQIIRDRVAEMLKLVQLTDVEKRYPRQLSGGQQQRVALARALVKQPSVLLLDEPLGALDLKLRKEMQLELKKIQIILGITFIYVTHDQEEALTMSDRIAVMDGGKLQQVGTPVEIYEYPQTRFVAEFIGDSNFLSGRIVSKQSGKITVLVDQQLPVLVTTTEDLPAGKVVTLVLRPEKVGIYPADYAAENTWLGTVTEAVYIGTDTRYTVQLTAKSSIAIRRQNLHRDDLQRHRVGDSVQVAVPPESICIL</sequence>
<dbReference type="PANTHER" id="PTHR42781:SF4">
    <property type="entry name" value="SPERMIDINE_PUTRESCINE IMPORT ATP-BINDING PROTEIN POTA"/>
    <property type="match status" value="1"/>
</dbReference>
<dbReference type="InterPro" id="IPR050093">
    <property type="entry name" value="ABC_SmlMolc_Importer"/>
</dbReference>
<dbReference type="OrthoDB" id="508245at2"/>
<dbReference type="InterPro" id="IPR017871">
    <property type="entry name" value="ABC_transporter-like_CS"/>
</dbReference>
<accession>A0A2G4EX39</accession>
<evidence type="ECO:0000256" key="1">
    <source>
        <dbReference type="ARBA" id="ARBA00004417"/>
    </source>
</evidence>
<keyword evidence="5 8" id="KW-0067">ATP-binding</keyword>
<dbReference type="InterPro" id="IPR003439">
    <property type="entry name" value="ABC_transporter-like_ATP-bd"/>
</dbReference>
<proteinExistence type="inferred from homology"/>
<evidence type="ECO:0000313" key="11">
    <source>
        <dbReference type="Proteomes" id="UP000226442"/>
    </source>
</evidence>
<dbReference type="EMBL" id="NXIB02000125">
    <property type="protein sequence ID" value="PHX54104.1"/>
    <property type="molecule type" value="Genomic_DNA"/>
</dbReference>
<dbReference type="Pfam" id="PF00005">
    <property type="entry name" value="ABC_tran"/>
    <property type="match status" value="1"/>
</dbReference>
<protein>
    <recommendedName>
        <fullName evidence="8">Spermidine/putrescine import ATP-binding protein PotA</fullName>
        <ecNumber evidence="8">7.6.2.11</ecNumber>
    </recommendedName>
</protein>
<dbReference type="FunFam" id="3.40.50.300:FF:000042">
    <property type="entry name" value="Maltose/maltodextrin ABC transporter, ATP-binding protein"/>
    <property type="match status" value="1"/>
</dbReference>
<evidence type="ECO:0000256" key="3">
    <source>
        <dbReference type="ARBA" id="ARBA00022475"/>
    </source>
</evidence>
<dbReference type="SUPFAM" id="SSF50331">
    <property type="entry name" value="MOP-like"/>
    <property type="match status" value="1"/>
</dbReference>
<dbReference type="PANTHER" id="PTHR42781">
    <property type="entry name" value="SPERMIDINE/PUTRESCINE IMPORT ATP-BINDING PROTEIN POTA"/>
    <property type="match status" value="1"/>
</dbReference>
<dbReference type="Proteomes" id="UP000226442">
    <property type="component" value="Unassembled WGS sequence"/>
</dbReference>
<feature type="domain" description="ABC transporter" evidence="9">
    <location>
        <begin position="4"/>
        <end position="239"/>
    </location>
</feature>
<reference evidence="10" key="1">
    <citation type="submission" date="2017-10" db="EMBL/GenBank/DDBJ databases">
        <title>Draft genome sequence of the planktic cyanobacteria Tychonema bourrellyi isolated from alpine lentic freshwater.</title>
        <authorList>
            <person name="Tett A."/>
            <person name="Armanini F."/>
            <person name="Asnicar F."/>
            <person name="Boscaini A."/>
            <person name="Pasolli E."/>
            <person name="Zolfo M."/>
            <person name="Donati C."/>
            <person name="Salmaso N."/>
            <person name="Segata N."/>
        </authorList>
    </citation>
    <scope>NUCLEOTIDE SEQUENCE</scope>
    <source>
        <strain evidence="10">FEM_GT703</strain>
    </source>
</reference>